<dbReference type="Proteomes" id="UP000824890">
    <property type="component" value="Unassembled WGS sequence"/>
</dbReference>
<keyword evidence="1" id="KW-0812">Transmembrane</keyword>
<evidence type="ECO:0000256" key="1">
    <source>
        <dbReference type="SAM" id="Phobius"/>
    </source>
</evidence>
<comment type="caution">
    <text evidence="2">The sequence shown here is derived from an EMBL/GenBank/DDBJ whole genome shotgun (WGS) entry which is preliminary data.</text>
</comment>
<feature type="transmembrane region" description="Helical" evidence="1">
    <location>
        <begin position="134"/>
        <end position="158"/>
    </location>
</feature>
<protein>
    <submittedName>
        <fullName evidence="2">Uncharacterized protein</fullName>
    </submittedName>
</protein>
<evidence type="ECO:0000313" key="3">
    <source>
        <dbReference type="Proteomes" id="UP000824890"/>
    </source>
</evidence>
<feature type="transmembrane region" description="Helical" evidence="1">
    <location>
        <begin position="110"/>
        <end position="128"/>
    </location>
</feature>
<sequence>MVVWKALDMWFLVLVDDVLMDIFSFSSTFVRSLSAFSFWCCDFVLLFLVAVVRETHWHISLVKYGVDGYEVLVVSCLEQFLFPIFLFVWSELEAQALLVLERSSSQLMPISAFDAVIVIFWITLDASIQEVYEIVIQFLWFLAVICINSILSFISFLLRNEDILATKISSNHVNKVATMLRLLEGAYSKRFSPQKCGRGCCISNGNFQKNSLLGSDFVDYYLDPPTFPSYELAAISTDTSSLPWWRSGLESSSVRSMEETAGRNADLIVAATHCWVRVMNSCYRNGYKQTRLVEKRA</sequence>
<feature type="transmembrane region" description="Helical" evidence="1">
    <location>
        <begin position="33"/>
        <end position="51"/>
    </location>
</feature>
<feature type="transmembrane region" description="Helical" evidence="1">
    <location>
        <begin position="71"/>
        <end position="89"/>
    </location>
</feature>
<name>A0ABQ8DGM5_BRANA</name>
<evidence type="ECO:0000313" key="2">
    <source>
        <dbReference type="EMBL" id="KAH0927625.1"/>
    </source>
</evidence>
<dbReference type="EMBL" id="JAGKQM010000005">
    <property type="protein sequence ID" value="KAH0927625.1"/>
    <property type="molecule type" value="Genomic_DNA"/>
</dbReference>
<reference evidence="2 3" key="1">
    <citation type="submission" date="2021-05" db="EMBL/GenBank/DDBJ databases">
        <title>Genome Assembly of Synthetic Allotetraploid Brassica napus Reveals Homoeologous Exchanges between Subgenomes.</title>
        <authorList>
            <person name="Davis J.T."/>
        </authorList>
    </citation>
    <scope>NUCLEOTIDE SEQUENCE [LARGE SCALE GENOMIC DNA]</scope>
    <source>
        <strain evidence="3">cv. Da-Ae</strain>
        <tissue evidence="2">Seedling</tissue>
    </source>
</reference>
<keyword evidence="1" id="KW-0472">Membrane</keyword>
<proteinExistence type="predicted"/>
<organism evidence="2 3">
    <name type="scientific">Brassica napus</name>
    <name type="common">Rape</name>
    <dbReference type="NCBI Taxonomy" id="3708"/>
    <lineage>
        <taxon>Eukaryota</taxon>
        <taxon>Viridiplantae</taxon>
        <taxon>Streptophyta</taxon>
        <taxon>Embryophyta</taxon>
        <taxon>Tracheophyta</taxon>
        <taxon>Spermatophyta</taxon>
        <taxon>Magnoliopsida</taxon>
        <taxon>eudicotyledons</taxon>
        <taxon>Gunneridae</taxon>
        <taxon>Pentapetalae</taxon>
        <taxon>rosids</taxon>
        <taxon>malvids</taxon>
        <taxon>Brassicales</taxon>
        <taxon>Brassicaceae</taxon>
        <taxon>Brassiceae</taxon>
        <taxon>Brassica</taxon>
    </lineage>
</organism>
<keyword evidence="1" id="KW-1133">Transmembrane helix</keyword>
<accession>A0ABQ8DGM5</accession>
<keyword evidence="3" id="KW-1185">Reference proteome</keyword>
<gene>
    <name evidence="2" type="ORF">HID58_019881</name>
</gene>